<proteinExistence type="predicted"/>
<dbReference type="EMBL" id="CP060054">
    <property type="protein sequence ID" value="QNE07819.1"/>
    <property type="molecule type" value="Genomic_DNA"/>
</dbReference>
<dbReference type="AlphaFoldDB" id="A0A7G6W1F4"/>
<dbReference type="RefSeq" id="WP_185886246.1">
    <property type="nucleotide sequence ID" value="NZ_CP060054.1"/>
</dbReference>
<gene>
    <name evidence="1" type="ORF">H4O24_19825</name>
</gene>
<geneLocation type="plasmid" evidence="1 2">
    <name>plas2</name>
</geneLocation>
<sequence length="161" mass="17492">MSLPSFVDRFDLDLGLRDASTDPSNRPTQRMLAAAAIGMDVEDAYFAAVELREAVEWVHEGVAGGKRKLSSILGNSCDDYQRCLYYILAGRGVVQMLNDLMWLEGLLEARGRVAGKLAKRGVSTMPLVNPYVAAEPDGPVVRSADDFVQGASWSADPTLID</sequence>
<accession>A0A7G6W1F4</accession>
<evidence type="ECO:0000313" key="1">
    <source>
        <dbReference type="EMBL" id="QNE07819.1"/>
    </source>
</evidence>
<dbReference type="Proteomes" id="UP000515297">
    <property type="component" value="Plasmid plas2"/>
</dbReference>
<name>A0A7G6W1F4_9SPHN</name>
<protein>
    <submittedName>
        <fullName evidence="1">Uncharacterized protein</fullName>
    </submittedName>
</protein>
<keyword evidence="1" id="KW-0614">Plasmid</keyword>
<organism evidence="1 2">
    <name type="scientific">Croceicoccus marinus</name>
    <dbReference type="NCBI Taxonomy" id="450378"/>
    <lineage>
        <taxon>Bacteria</taxon>
        <taxon>Pseudomonadati</taxon>
        <taxon>Pseudomonadota</taxon>
        <taxon>Alphaproteobacteria</taxon>
        <taxon>Sphingomonadales</taxon>
        <taxon>Erythrobacteraceae</taxon>
        <taxon>Croceicoccus</taxon>
    </lineage>
</organism>
<reference evidence="1 2" key="1">
    <citation type="submission" date="2020-08" db="EMBL/GenBank/DDBJ databases">
        <authorList>
            <person name="Liu G."/>
            <person name="Sun C."/>
        </authorList>
    </citation>
    <scope>NUCLEOTIDE SEQUENCE [LARGE SCALE GENOMIC DNA]</scope>
    <source>
        <strain evidence="1 2">OT19</strain>
        <plasmid evidence="1 2">plas2</plasmid>
    </source>
</reference>
<evidence type="ECO:0000313" key="2">
    <source>
        <dbReference type="Proteomes" id="UP000515297"/>
    </source>
</evidence>